<keyword evidence="1" id="KW-0812">Transmembrane</keyword>
<evidence type="ECO:0000256" key="1">
    <source>
        <dbReference type="SAM" id="Phobius"/>
    </source>
</evidence>
<feature type="transmembrane region" description="Helical" evidence="1">
    <location>
        <begin position="75"/>
        <end position="92"/>
    </location>
</feature>
<protein>
    <submittedName>
        <fullName evidence="2">Uncharacterized protein</fullName>
    </submittedName>
</protein>
<proteinExistence type="predicted"/>
<feature type="transmembrane region" description="Helical" evidence="1">
    <location>
        <begin position="5"/>
        <end position="22"/>
    </location>
</feature>
<feature type="transmembrane region" description="Helical" evidence="1">
    <location>
        <begin position="28"/>
        <end position="54"/>
    </location>
</feature>
<feature type="non-terminal residue" evidence="2">
    <location>
        <position position="1"/>
    </location>
</feature>
<sequence length="93" mass="11156">KSLYALIYFCIFYVPSILSSYIERNFLILFILINIIYMLYYISVFHGPSISYVISINRITSRNLQATRIYSKRHVFYKIIFKVVTVLFQIVLR</sequence>
<reference evidence="2" key="1">
    <citation type="submission" date="2019-05" db="EMBL/GenBank/DDBJ databases">
        <title>The de novo reference genome and transcriptome assemblies of the wild tomato species Solanum chilense.</title>
        <authorList>
            <person name="Stam R."/>
            <person name="Nosenko T."/>
            <person name="Hoerger A.C."/>
            <person name="Stephan W."/>
            <person name="Seidel M.A."/>
            <person name="Kuhn J.M.M."/>
            <person name="Haberer G."/>
            <person name="Tellier A."/>
        </authorList>
    </citation>
    <scope>NUCLEOTIDE SEQUENCE</scope>
    <source>
        <tissue evidence="2">Mature leaves</tissue>
    </source>
</reference>
<dbReference type="AlphaFoldDB" id="A0A6N2BJC1"/>
<keyword evidence="1" id="KW-0472">Membrane</keyword>
<keyword evidence="1" id="KW-1133">Transmembrane helix</keyword>
<dbReference type="EMBL" id="RXGB01003450">
    <property type="protein sequence ID" value="TMW92113.1"/>
    <property type="molecule type" value="Genomic_DNA"/>
</dbReference>
<name>A0A6N2BJC1_SOLCI</name>
<accession>A0A6N2BJC1</accession>
<gene>
    <name evidence="2" type="ORF">EJD97_013488</name>
</gene>
<organism evidence="2">
    <name type="scientific">Solanum chilense</name>
    <name type="common">Tomato</name>
    <name type="synonym">Lycopersicon chilense</name>
    <dbReference type="NCBI Taxonomy" id="4083"/>
    <lineage>
        <taxon>Eukaryota</taxon>
        <taxon>Viridiplantae</taxon>
        <taxon>Streptophyta</taxon>
        <taxon>Embryophyta</taxon>
        <taxon>Tracheophyta</taxon>
        <taxon>Spermatophyta</taxon>
        <taxon>Magnoliopsida</taxon>
        <taxon>eudicotyledons</taxon>
        <taxon>Gunneridae</taxon>
        <taxon>Pentapetalae</taxon>
        <taxon>asterids</taxon>
        <taxon>lamiids</taxon>
        <taxon>Solanales</taxon>
        <taxon>Solanaceae</taxon>
        <taxon>Solanoideae</taxon>
        <taxon>Solaneae</taxon>
        <taxon>Solanum</taxon>
        <taxon>Solanum subgen. Lycopersicon</taxon>
    </lineage>
</organism>
<comment type="caution">
    <text evidence="2">The sequence shown here is derived from an EMBL/GenBank/DDBJ whole genome shotgun (WGS) entry which is preliminary data.</text>
</comment>
<evidence type="ECO:0000313" key="2">
    <source>
        <dbReference type="EMBL" id="TMW92113.1"/>
    </source>
</evidence>